<evidence type="ECO:0000256" key="1">
    <source>
        <dbReference type="ARBA" id="ARBA00013860"/>
    </source>
</evidence>
<evidence type="ECO:0000259" key="8">
    <source>
        <dbReference type="PROSITE" id="PS51740"/>
    </source>
</evidence>
<keyword evidence="6 7" id="KW-0804">Transcription</keyword>
<evidence type="ECO:0000256" key="3">
    <source>
        <dbReference type="ARBA" id="ARBA00022737"/>
    </source>
</evidence>
<dbReference type="GO" id="GO:0009295">
    <property type="term" value="C:nucleoid"/>
    <property type="evidence" value="ECO:0007669"/>
    <property type="project" value="UniProtKB-SubCell"/>
</dbReference>
<comment type="subcellular location">
    <subcellularLocation>
        <location evidence="7">Cytoplasm</location>
        <location evidence="7">Nucleoid</location>
    </subcellularLocation>
</comment>
<evidence type="ECO:0000256" key="2">
    <source>
        <dbReference type="ARBA" id="ARBA00022490"/>
    </source>
</evidence>
<proteinExistence type="inferred from homology"/>
<sequence>MKPFFYGKHYHSVDSKGRVAIPSSFRRKLGQEPGDTLILHARPDGAIRVHPAADWMDFWEAALPGITRYQDDSDDARRLLGEVEEVTVDRQGRVLIPRPMLEEAGISDQVVFSGAGEYFEVWDVDRYKRNRVENADKRRDALAVAEKRYREMRETRHAPGRPDVP</sequence>
<organism evidence="9">
    <name type="scientific">candidate division WOR-3 bacterium</name>
    <dbReference type="NCBI Taxonomy" id="2052148"/>
    <lineage>
        <taxon>Bacteria</taxon>
        <taxon>Bacteria division WOR-3</taxon>
    </lineage>
</organism>
<dbReference type="Proteomes" id="UP000885672">
    <property type="component" value="Unassembled WGS sequence"/>
</dbReference>
<dbReference type="HAMAP" id="MF_01008">
    <property type="entry name" value="MraZ"/>
    <property type="match status" value="1"/>
</dbReference>
<keyword evidence="2 7" id="KW-0963">Cytoplasm</keyword>
<feature type="domain" description="SpoVT-AbrB" evidence="8">
    <location>
        <begin position="8"/>
        <end position="54"/>
    </location>
</feature>
<name>A0A7V0T494_UNCW3</name>
<dbReference type="NCBIfam" id="TIGR01439">
    <property type="entry name" value="lp_hng_hel_AbrB"/>
    <property type="match status" value="1"/>
</dbReference>
<evidence type="ECO:0000256" key="6">
    <source>
        <dbReference type="ARBA" id="ARBA00023163"/>
    </source>
</evidence>
<accession>A0A7V0T494</accession>
<dbReference type="Pfam" id="PF02381">
    <property type="entry name" value="MraZ"/>
    <property type="match status" value="1"/>
</dbReference>
<comment type="subunit">
    <text evidence="7">Forms oligomers.</text>
</comment>
<dbReference type="InterPro" id="IPR007159">
    <property type="entry name" value="SpoVT-AbrB_dom"/>
</dbReference>
<keyword evidence="3" id="KW-0677">Repeat</keyword>
<dbReference type="Pfam" id="PF04014">
    <property type="entry name" value="MazE_antitoxin"/>
    <property type="match status" value="1"/>
</dbReference>
<reference evidence="9" key="1">
    <citation type="journal article" date="2020" name="mSystems">
        <title>Genome- and Community-Level Interaction Insights into Carbon Utilization and Element Cycling Functions of Hydrothermarchaeota in Hydrothermal Sediment.</title>
        <authorList>
            <person name="Zhou Z."/>
            <person name="Liu Y."/>
            <person name="Xu W."/>
            <person name="Pan J."/>
            <person name="Luo Z.H."/>
            <person name="Li M."/>
        </authorList>
    </citation>
    <scope>NUCLEOTIDE SEQUENCE [LARGE SCALE GENOMIC DNA]</scope>
    <source>
        <strain evidence="9">SpSt-1182</strain>
    </source>
</reference>
<dbReference type="InterPro" id="IPR035642">
    <property type="entry name" value="MraZ_N"/>
</dbReference>
<dbReference type="InterPro" id="IPR003444">
    <property type="entry name" value="MraZ"/>
</dbReference>
<evidence type="ECO:0000313" key="9">
    <source>
        <dbReference type="EMBL" id="HDQ98954.1"/>
    </source>
</evidence>
<dbReference type="GO" id="GO:2000143">
    <property type="term" value="P:negative regulation of DNA-templated transcription initiation"/>
    <property type="evidence" value="ECO:0007669"/>
    <property type="project" value="TreeGrafter"/>
</dbReference>
<protein>
    <recommendedName>
        <fullName evidence="1 7">Transcriptional regulator MraZ</fullName>
    </recommendedName>
</protein>
<dbReference type="PROSITE" id="PS51740">
    <property type="entry name" value="SPOVT_ABRB"/>
    <property type="match status" value="2"/>
</dbReference>
<comment type="similarity">
    <text evidence="7">Belongs to the MraZ family.</text>
</comment>
<dbReference type="InterPro" id="IPR037914">
    <property type="entry name" value="SpoVT-AbrB_sf"/>
</dbReference>
<gene>
    <name evidence="7" type="primary">mraZ</name>
    <name evidence="9" type="ORF">ENN51_01515</name>
</gene>
<dbReference type="CDD" id="cd16321">
    <property type="entry name" value="MraZ_C"/>
    <property type="match status" value="1"/>
</dbReference>
<keyword evidence="4 7" id="KW-0805">Transcription regulation</keyword>
<evidence type="ECO:0000256" key="5">
    <source>
        <dbReference type="ARBA" id="ARBA00023125"/>
    </source>
</evidence>
<dbReference type="GO" id="GO:0005737">
    <property type="term" value="C:cytoplasm"/>
    <property type="evidence" value="ECO:0007669"/>
    <property type="project" value="UniProtKB-UniRule"/>
</dbReference>
<dbReference type="CDD" id="cd16320">
    <property type="entry name" value="MraZ_N"/>
    <property type="match status" value="1"/>
</dbReference>
<dbReference type="SMART" id="SM00966">
    <property type="entry name" value="SpoVT_AbrB"/>
    <property type="match status" value="2"/>
</dbReference>
<dbReference type="GO" id="GO:0000976">
    <property type="term" value="F:transcription cis-regulatory region binding"/>
    <property type="evidence" value="ECO:0007669"/>
    <property type="project" value="TreeGrafter"/>
</dbReference>
<evidence type="ECO:0000256" key="4">
    <source>
        <dbReference type="ARBA" id="ARBA00023015"/>
    </source>
</evidence>
<feature type="domain" description="SpoVT-AbrB" evidence="8">
    <location>
        <begin position="83"/>
        <end position="126"/>
    </location>
</feature>
<dbReference type="GO" id="GO:0003700">
    <property type="term" value="F:DNA-binding transcription factor activity"/>
    <property type="evidence" value="ECO:0007669"/>
    <property type="project" value="UniProtKB-UniRule"/>
</dbReference>
<dbReference type="InterPro" id="IPR035644">
    <property type="entry name" value="MraZ_C"/>
</dbReference>
<dbReference type="Gene3D" id="3.40.1550.20">
    <property type="entry name" value="Transcriptional regulator MraZ domain"/>
    <property type="match status" value="1"/>
</dbReference>
<dbReference type="PANTHER" id="PTHR34701:SF1">
    <property type="entry name" value="TRANSCRIPTIONAL REGULATOR MRAZ"/>
    <property type="match status" value="1"/>
</dbReference>
<evidence type="ECO:0000256" key="7">
    <source>
        <dbReference type="HAMAP-Rule" id="MF_01008"/>
    </source>
</evidence>
<dbReference type="SUPFAM" id="SSF89447">
    <property type="entry name" value="AbrB/MazE/MraZ-like"/>
    <property type="match status" value="1"/>
</dbReference>
<dbReference type="PANTHER" id="PTHR34701">
    <property type="entry name" value="TRANSCRIPTIONAL REGULATOR MRAZ"/>
    <property type="match status" value="1"/>
</dbReference>
<dbReference type="InterPro" id="IPR038619">
    <property type="entry name" value="MraZ_sf"/>
</dbReference>
<comment type="caution">
    <text evidence="9">The sequence shown here is derived from an EMBL/GenBank/DDBJ whole genome shotgun (WGS) entry which is preliminary data.</text>
</comment>
<keyword evidence="5 7" id="KW-0238">DNA-binding</keyword>
<dbReference type="InterPro" id="IPR020603">
    <property type="entry name" value="MraZ_dom"/>
</dbReference>
<dbReference type="AlphaFoldDB" id="A0A7V0T494"/>
<dbReference type="EMBL" id="DSBX01000057">
    <property type="protein sequence ID" value="HDQ98954.1"/>
    <property type="molecule type" value="Genomic_DNA"/>
</dbReference>